<evidence type="ECO:0000313" key="3">
    <source>
        <dbReference type="Proteomes" id="UP000039865"/>
    </source>
</evidence>
<proteinExistence type="predicted"/>
<accession>A0A077ZTC0</accession>
<protein>
    <recommendedName>
        <fullName evidence="1">Cyclin N-terminal domain-containing protein</fullName>
    </recommendedName>
</protein>
<feature type="domain" description="Cyclin N-terminal" evidence="1">
    <location>
        <begin position="83"/>
        <end position="202"/>
    </location>
</feature>
<dbReference type="InterPro" id="IPR006671">
    <property type="entry name" value="Cyclin_N"/>
</dbReference>
<evidence type="ECO:0000313" key="2">
    <source>
        <dbReference type="EMBL" id="CDW73127.1"/>
    </source>
</evidence>
<gene>
    <name evidence="2" type="primary">Contig6652.g7116</name>
    <name evidence="2" type="ORF">STYLEM_2099</name>
</gene>
<dbReference type="Proteomes" id="UP000039865">
    <property type="component" value="Unassembled WGS sequence"/>
</dbReference>
<reference evidence="2 3" key="1">
    <citation type="submission" date="2014-06" db="EMBL/GenBank/DDBJ databases">
        <authorList>
            <person name="Swart Estienne"/>
        </authorList>
    </citation>
    <scope>NUCLEOTIDE SEQUENCE [LARGE SCALE GENOMIC DNA]</scope>
    <source>
        <strain evidence="2 3">130c</strain>
    </source>
</reference>
<dbReference type="EMBL" id="CCKQ01002031">
    <property type="protein sequence ID" value="CDW73127.1"/>
    <property type="molecule type" value="Genomic_DNA"/>
</dbReference>
<name>A0A077ZTC0_STYLE</name>
<dbReference type="InterPro" id="IPR036915">
    <property type="entry name" value="Cyclin-like_sf"/>
</dbReference>
<evidence type="ECO:0000259" key="1">
    <source>
        <dbReference type="Pfam" id="PF00134"/>
    </source>
</evidence>
<dbReference type="AlphaFoldDB" id="A0A077ZTC0"/>
<dbReference type="InParanoid" id="A0A077ZTC0"/>
<organism evidence="2 3">
    <name type="scientific">Stylonychia lemnae</name>
    <name type="common">Ciliate</name>
    <dbReference type="NCBI Taxonomy" id="5949"/>
    <lineage>
        <taxon>Eukaryota</taxon>
        <taxon>Sar</taxon>
        <taxon>Alveolata</taxon>
        <taxon>Ciliophora</taxon>
        <taxon>Intramacronucleata</taxon>
        <taxon>Spirotrichea</taxon>
        <taxon>Stichotrichia</taxon>
        <taxon>Sporadotrichida</taxon>
        <taxon>Oxytrichidae</taxon>
        <taxon>Stylonychinae</taxon>
        <taxon>Stylonychia</taxon>
    </lineage>
</organism>
<dbReference type="Gene3D" id="1.10.472.10">
    <property type="entry name" value="Cyclin-like"/>
    <property type="match status" value="1"/>
</dbReference>
<dbReference type="Pfam" id="PF00134">
    <property type="entry name" value="Cyclin_N"/>
    <property type="match status" value="1"/>
</dbReference>
<sequence length="376" mass="44386">MCDEEIWNIKENLKYQSTKDFCVKSFNPNLNTKACLEKRRSGQTLKQFIDEKENSNFNIIPNNKFNTNQDLSKDLKKQTTNGQNQDCIEWKQIAEKYKYTGMRVIVRILQQSQYTSIQTIITALDIFERILQNIEQNDMNTREPEYLQQLAVTCVIISSKYWDVKHISFENLLNANSPYPYTSEEYKNQEILILNYLGFQVNQCKFFDDACEILHNSLDDLDLFSDTKYEEFIYQLFKSISKVSLNVKLQSLDCNLDKEQTHILPWVIALYSSQVACKKFQQNNLNDDLSRNQVRIDDEKNIKMHQQMSNNSINPLLTKQDSFYKISKSHRSYLNQSELHQSQNINDKSNNLKIQINCYPVMIQKNLILFQPSQLY</sequence>
<dbReference type="SUPFAM" id="SSF47954">
    <property type="entry name" value="Cyclin-like"/>
    <property type="match status" value="1"/>
</dbReference>
<keyword evidence="3" id="KW-1185">Reference proteome</keyword>